<protein>
    <recommendedName>
        <fullName evidence="4">Restriction of telomere capping protein 4</fullName>
    </recommendedName>
</protein>
<feature type="compositionally biased region" description="Polar residues" evidence="1">
    <location>
        <begin position="9"/>
        <end position="21"/>
    </location>
</feature>
<evidence type="ECO:0008006" key="4">
    <source>
        <dbReference type="Google" id="ProtNLM"/>
    </source>
</evidence>
<dbReference type="OrthoDB" id="128308at2759"/>
<organism evidence="2 3">
    <name type="scientific">Auricularia subglabra (strain TFB-10046 / SS5)</name>
    <name type="common">White-rot fungus</name>
    <name type="synonym">Auricularia delicata (strain TFB10046)</name>
    <dbReference type="NCBI Taxonomy" id="717982"/>
    <lineage>
        <taxon>Eukaryota</taxon>
        <taxon>Fungi</taxon>
        <taxon>Dikarya</taxon>
        <taxon>Basidiomycota</taxon>
        <taxon>Agaricomycotina</taxon>
        <taxon>Agaricomycetes</taxon>
        <taxon>Auriculariales</taxon>
        <taxon>Auriculariaceae</taxon>
        <taxon>Auricularia</taxon>
    </lineage>
</organism>
<dbReference type="Proteomes" id="UP000006514">
    <property type="component" value="Unassembled WGS sequence"/>
</dbReference>
<proteinExistence type="predicted"/>
<dbReference type="EMBL" id="JH688900">
    <property type="protein sequence ID" value="EJD32511.1"/>
    <property type="molecule type" value="Genomic_DNA"/>
</dbReference>
<feature type="region of interest" description="Disordered" evidence="1">
    <location>
        <begin position="1"/>
        <end position="36"/>
    </location>
</feature>
<evidence type="ECO:0000256" key="1">
    <source>
        <dbReference type="SAM" id="MobiDB-lite"/>
    </source>
</evidence>
<feature type="non-terminal residue" evidence="2">
    <location>
        <position position="1"/>
    </location>
</feature>
<accession>J0L876</accession>
<sequence>AGADRSSKRLQTTRPSATSIVEPSDAERRPSSRPPRLCPYCDQALAENLSDTFEDMLLSARAKSWRTRRAANPGALKAPFSVTANVCERHRFEAKMLPRALRLGWPTAIDFDALPARVRAHRPVLDFVLADPSAGSFRALLTRCIPGS</sequence>
<dbReference type="AlphaFoldDB" id="J0L876"/>
<evidence type="ECO:0000313" key="2">
    <source>
        <dbReference type="EMBL" id="EJD32511.1"/>
    </source>
</evidence>
<keyword evidence="3" id="KW-1185">Reference proteome</keyword>
<evidence type="ECO:0000313" key="3">
    <source>
        <dbReference type="Proteomes" id="UP000006514"/>
    </source>
</evidence>
<gene>
    <name evidence="2" type="ORF">AURDEDRAFT_178410</name>
</gene>
<reference evidence="3" key="1">
    <citation type="journal article" date="2012" name="Science">
        <title>The Paleozoic origin of enzymatic lignin decomposition reconstructed from 31 fungal genomes.</title>
        <authorList>
            <person name="Floudas D."/>
            <person name="Binder M."/>
            <person name="Riley R."/>
            <person name="Barry K."/>
            <person name="Blanchette R.A."/>
            <person name="Henrissat B."/>
            <person name="Martinez A.T."/>
            <person name="Otillar R."/>
            <person name="Spatafora J.W."/>
            <person name="Yadav J.S."/>
            <person name="Aerts A."/>
            <person name="Benoit I."/>
            <person name="Boyd A."/>
            <person name="Carlson A."/>
            <person name="Copeland A."/>
            <person name="Coutinho P.M."/>
            <person name="de Vries R.P."/>
            <person name="Ferreira P."/>
            <person name="Findley K."/>
            <person name="Foster B."/>
            <person name="Gaskell J."/>
            <person name="Glotzer D."/>
            <person name="Gorecki P."/>
            <person name="Heitman J."/>
            <person name="Hesse C."/>
            <person name="Hori C."/>
            <person name="Igarashi K."/>
            <person name="Jurgens J.A."/>
            <person name="Kallen N."/>
            <person name="Kersten P."/>
            <person name="Kohler A."/>
            <person name="Kuees U."/>
            <person name="Kumar T.K.A."/>
            <person name="Kuo A."/>
            <person name="LaButti K."/>
            <person name="Larrondo L.F."/>
            <person name="Lindquist E."/>
            <person name="Ling A."/>
            <person name="Lombard V."/>
            <person name="Lucas S."/>
            <person name="Lundell T."/>
            <person name="Martin R."/>
            <person name="McLaughlin D.J."/>
            <person name="Morgenstern I."/>
            <person name="Morin E."/>
            <person name="Murat C."/>
            <person name="Nagy L.G."/>
            <person name="Nolan M."/>
            <person name="Ohm R.A."/>
            <person name="Patyshakuliyeva A."/>
            <person name="Rokas A."/>
            <person name="Ruiz-Duenas F.J."/>
            <person name="Sabat G."/>
            <person name="Salamov A."/>
            <person name="Samejima M."/>
            <person name="Schmutz J."/>
            <person name="Slot J.C."/>
            <person name="St John F."/>
            <person name="Stenlid J."/>
            <person name="Sun H."/>
            <person name="Sun S."/>
            <person name="Syed K."/>
            <person name="Tsang A."/>
            <person name="Wiebenga A."/>
            <person name="Young D."/>
            <person name="Pisabarro A."/>
            <person name="Eastwood D.C."/>
            <person name="Martin F."/>
            <person name="Cullen D."/>
            <person name="Grigoriev I.V."/>
            <person name="Hibbett D.S."/>
        </authorList>
    </citation>
    <scope>NUCLEOTIDE SEQUENCE [LARGE SCALE GENOMIC DNA]</scope>
    <source>
        <strain evidence="3">TFB10046</strain>
    </source>
</reference>
<dbReference type="InParanoid" id="J0L876"/>
<name>J0L876_AURST</name>
<dbReference type="KEGG" id="adl:AURDEDRAFT_178410"/>